<proteinExistence type="predicted"/>
<reference evidence="1" key="1">
    <citation type="submission" date="2023-04" db="EMBL/GenBank/DDBJ databases">
        <title>Ambrosiozyma monospora NBRC 10751.</title>
        <authorList>
            <person name="Ichikawa N."/>
            <person name="Sato H."/>
            <person name="Tonouchi N."/>
        </authorList>
    </citation>
    <scope>NUCLEOTIDE SEQUENCE</scope>
    <source>
        <strain evidence="1">NBRC 10751</strain>
    </source>
</reference>
<evidence type="ECO:0000313" key="1">
    <source>
        <dbReference type="EMBL" id="GME99580.1"/>
    </source>
</evidence>
<sequence>MGLLVRDILSSSVSYITSNSIHEYQDNDERSSTPGLELDLGSSLTENYNDPELITNRSGYLGGDSSGYILASGSHNDVAATRFNLLGLRSRYGYDFVGHNREHQLQRENDEQITDTETDTDTDADTGEEDEDDDDEDDDLIDDLAKFSNNNSLRNGGNSELNTRIENWRRDQINSLLFEISNSRSRNHHSHQIGLGTNTTEMGIGSSAVDNARGVGFDVESNSEISGSIEGLLSRSNSGMFEFDLDMLRAWGIDEELVNRVRNVMRTHEEERANSIIRGRSAGGGEGEGGPVKSGQSVGFETISLIRNWMVQLVQRKILMLLSLLIVC</sequence>
<evidence type="ECO:0000313" key="2">
    <source>
        <dbReference type="Proteomes" id="UP001165064"/>
    </source>
</evidence>
<gene>
    <name evidence="1" type="ORF">Amon02_001075700</name>
</gene>
<keyword evidence="2" id="KW-1185">Reference proteome</keyword>
<name>A0ACB5U0Y5_AMBMO</name>
<organism evidence="1 2">
    <name type="scientific">Ambrosiozyma monospora</name>
    <name type="common">Yeast</name>
    <name type="synonym">Endomycopsis monosporus</name>
    <dbReference type="NCBI Taxonomy" id="43982"/>
    <lineage>
        <taxon>Eukaryota</taxon>
        <taxon>Fungi</taxon>
        <taxon>Dikarya</taxon>
        <taxon>Ascomycota</taxon>
        <taxon>Saccharomycotina</taxon>
        <taxon>Pichiomycetes</taxon>
        <taxon>Pichiales</taxon>
        <taxon>Pichiaceae</taxon>
        <taxon>Ambrosiozyma</taxon>
    </lineage>
</organism>
<dbReference type="EMBL" id="BSXS01011049">
    <property type="protein sequence ID" value="GME99580.1"/>
    <property type="molecule type" value="Genomic_DNA"/>
</dbReference>
<protein>
    <submittedName>
        <fullName evidence="1">Unnamed protein product</fullName>
    </submittedName>
</protein>
<dbReference type="Proteomes" id="UP001165064">
    <property type="component" value="Unassembled WGS sequence"/>
</dbReference>
<accession>A0ACB5U0Y5</accession>
<comment type="caution">
    <text evidence="1">The sequence shown here is derived from an EMBL/GenBank/DDBJ whole genome shotgun (WGS) entry which is preliminary data.</text>
</comment>